<dbReference type="OrthoDB" id="5653179at2"/>
<dbReference type="EMBL" id="LNYZ01000009">
    <property type="protein sequence ID" value="KTD78524.1"/>
    <property type="molecule type" value="Genomic_DNA"/>
</dbReference>
<evidence type="ECO:0000313" key="2">
    <source>
        <dbReference type="EMBL" id="STY24118.1"/>
    </source>
</evidence>
<proteinExistence type="predicted"/>
<name>A0A378LE17_9GAMM</name>
<dbReference type="EMBL" id="UGOY01000001">
    <property type="protein sequence ID" value="STY24118.1"/>
    <property type="molecule type" value="Genomic_DNA"/>
</dbReference>
<keyword evidence="3" id="KW-1185">Reference proteome</keyword>
<dbReference type="Proteomes" id="UP000054820">
    <property type="component" value="Unassembled WGS sequence"/>
</dbReference>
<dbReference type="Proteomes" id="UP000255110">
    <property type="component" value="Unassembled WGS sequence"/>
</dbReference>
<reference evidence="1 3" key="1">
    <citation type="submission" date="2015-11" db="EMBL/GenBank/DDBJ databases">
        <title>Genomic analysis of 38 Legionella species identifies large and diverse effector repertoires.</title>
        <authorList>
            <person name="Burstein D."/>
            <person name="Amaro F."/>
            <person name="Zusman T."/>
            <person name="Lifshitz Z."/>
            <person name="Cohen O."/>
            <person name="Gilbert J.A."/>
            <person name="Pupko T."/>
            <person name="Shuman H.A."/>
            <person name="Segal G."/>
        </authorList>
    </citation>
    <scope>NUCLEOTIDE SEQUENCE [LARGE SCALE GENOMIC DNA]</scope>
    <source>
        <strain evidence="1 3">SC-18-C9</strain>
    </source>
</reference>
<gene>
    <name evidence="1" type="ORF">Lstg_1259</name>
    <name evidence="2" type="ORF">NCTC11991_02734</name>
</gene>
<accession>A0A378LE17</accession>
<dbReference type="AlphaFoldDB" id="A0A378LE17"/>
<evidence type="ECO:0000313" key="3">
    <source>
        <dbReference type="Proteomes" id="UP000054820"/>
    </source>
</evidence>
<protein>
    <submittedName>
        <fullName evidence="2">Uncharacterized protein</fullName>
    </submittedName>
</protein>
<dbReference type="STRING" id="460.Lstg_1259"/>
<evidence type="ECO:0000313" key="4">
    <source>
        <dbReference type="Proteomes" id="UP000255110"/>
    </source>
</evidence>
<dbReference type="RefSeq" id="WP_058476835.1">
    <property type="nucleotide sequence ID" value="NZ_CAAAIO010000014.1"/>
</dbReference>
<organism evidence="2 4">
    <name type="scientific">Legionella steigerwaltii</name>
    <dbReference type="NCBI Taxonomy" id="460"/>
    <lineage>
        <taxon>Bacteria</taxon>
        <taxon>Pseudomonadati</taxon>
        <taxon>Pseudomonadota</taxon>
        <taxon>Gammaproteobacteria</taxon>
        <taxon>Legionellales</taxon>
        <taxon>Legionellaceae</taxon>
        <taxon>Legionella</taxon>
    </lineage>
</organism>
<evidence type="ECO:0000313" key="1">
    <source>
        <dbReference type="EMBL" id="KTD78524.1"/>
    </source>
</evidence>
<sequence length="74" mass="8567">MFFKQEKPSITPQDLQQVIQNLNAQRELVERQLKEGSILQKTAQEEKQRLSMLIGAYNNNLMSTLESQPSNYTP</sequence>
<reference evidence="2 4" key="2">
    <citation type="submission" date="2018-06" db="EMBL/GenBank/DDBJ databases">
        <authorList>
            <consortium name="Pathogen Informatics"/>
            <person name="Doyle S."/>
        </authorList>
    </citation>
    <scope>NUCLEOTIDE SEQUENCE [LARGE SCALE GENOMIC DNA]</scope>
    <source>
        <strain evidence="2 4">NCTC11991</strain>
    </source>
</reference>